<sequence>MDYTGRKKALKAVMMCAAVLVIAAHGYLFFMSARGDAPEVDRLTIYAANLETELGKLKIEKETRDQNSEIGRNYVNRAAEILAPFGHFFIDSPKIKAGQILEPIQEAAKIAEVSLSSLVVNGDNSPWNRDLEKSIRVSVEARGSYGAMRRFFWELKQSQWLFLTEDMFLNMHADGGKCRMNLIVRFSKS</sequence>
<dbReference type="AlphaFoldDB" id="A0A2N1PQP9"/>
<accession>A0A2N1PQP9</accession>
<keyword evidence="1" id="KW-0812">Transmembrane</keyword>
<dbReference type="EMBL" id="PGXC01000004">
    <property type="protein sequence ID" value="PKK90673.1"/>
    <property type="molecule type" value="Genomic_DNA"/>
</dbReference>
<feature type="transmembrane region" description="Helical" evidence="1">
    <location>
        <begin position="12"/>
        <end position="30"/>
    </location>
</feature>
<keyword evidence="1" id="KW-1133">Transmembrane helix</keyword>
<dbReference type="Proteomes" id="UP000233256">
    <property type="component" value="Unassembled WGS sequence"/>
</dbReference>
<organism evidence="2 3">
    <name type="scientific">Candidatus Wallbacteria bacterium HGW-Wallbacteria-1</name>
    <dbReference type="NCBI Taxonomy" id="2013854"/>
    <lineage>
        <taxon>Bacteria</taxon>
        <taxon>Candidatus Walliibacteriota</taxon>
    </lineage>
</organism>
<keyword evidence="1" id="KW-0472">Membrane</keyword>
<reference evidence="2 3" key="1">
    <citation type="journal article" date="2017" name="ISME J.">
        <title>Potential for microbial H2 and metal transformations associated with novel bacteria and archaea in deep terrestrial subsurface sediments.</title>
        <authorList>
            <person name="Hernsdorf A.W."/>
            <person name="Amano Y."/>
            <person name="Miyakawa K."/>
            <person name="Ise K."/>
            <person name="Suzuki Y."/>
            <person name="Anantharaman K."/>
            <person name="Probst A."/>
            <person name="Burstein D."/>
            <person name="Thomas B.C."/>
            <person name="Banfield J.F."/>
        </authorList>
    </citation>
    <scope>NUCLEOTIDE SEQUENCE [LARGE SCALE GENOMIC DNA]</scope>
    <source>
        <strain evidence="2">HGW-Wallbacteria-1</strain>
    </source>
</reference>
<proteinExistence type="predicted"/>
<evidence type="ECO:0000256" key="1">
    <source>
        <dbReference type="SAM" id="Phobius"/>
    </source>
</evidence>
<evidence type="ECO:0000313" key="2">
    <source>
        <dbReference type="EMBL" id="PKK90673.1"/>
    </source>
</evidence>
<gene>
    <name evidence="2" type="ORF">CVV64_07260</name>
</gene>
<comment type="caution">
    <text evidence="2">The sequence shown here is derived from an EMBL/GenBank/DDBJ whole genome shotgun (WGS) entry which is preliminary data.</text>
</comment>
<evidence type="ECO:0000313" key="3">
    <source>
        <dbReference type="Proteomes" id="UP000233256"/>
    </source>
</evidence>
<protein>
    <submittedName>
        <fullName evidence="2">Uncharacterized protein</fullName>
    </submittedName>
</protein>
<name>A0A2N1PQP9_9BACT</name>